<dbReference type="PROSITE" id="PS51186">
    <property type="entry name" value="GNAT"/>
    <property type="match status" value="1"/>
</dbReference>
<evidence type="ECO:0000256" key="4">
    <source>
        <dbReference type="ARBA" id="ARBA00022853"/>
    </source>
</evidence>
<dbReference type="EMBL" id="CP126216">
    <property type="protein sequence ID" value="WIA17885.1"/>
    <property type="molecule type" value="Genomic_DNA"/>
</dbReference>
<feature type="domain" description="Rhodanese" evidence="11">
    <location>
        <begin position="274"/>
        <end position="374"/>
    </location>
</feature>
<name>A0ABY8U9L9_TETOB</name>
<dbReference type="EC" id="2.3.1.259" evidence="7"/>
<evidence type="ECO:0000256" key="5">
    <source>
        <dbReference type="ARBA" id="ARBA00023315"/>
    </source>
</evidence>
<dbReference type="CDD" id="cd04301">
    <property type="entry name" value="NAT_SF"/>
    <property type="match status" value="1"/>
</dbReference>
<evidence type="ECO:0000256" key="9">
    <source>
        <dbReference type="ARBA" id="ARBA00048017"/>
    </source>
</evidence>
<comment type="catalytic activity">
    <reaction evidence="10">
        <text>N-terminal L-methionyl-[transmembrane protein] + acetyl-CoA = N-terminal N(alpha)-acetyl-L-methionyl-[transmembrane protein] + CoA + H(+)</text>
        <dbReference type="Rhea" id="RHEA:50604"/>
        <dbReference type="Rhea" id="RHEA-COMP:12745"/>
        <dbReference type="Rhea" id="RHEA-COMP:12746"/>
        <dbReference type="ChEBI" id="CHEBI:15378"/>
        <dbReference type="ChEBI" id="CHEBI:57287"/>
        <dbReference type="ChEBI" id="CHEBI:57288"/>
        <dbReference type="ChEBI" id="CHEBI:64731"/>
        <dbReference type="ChEBI" id="CHEBI:133414"/>
        <dbReference type="EC" id="2.3.1.259"/>
    </reaction>
</comment>
<dbReference type="InterPro" id="IPR045141">
    <property type="entry name" value="NAA60-like"/>
</dbReference>
<dbReference type="Proteomes" id="UP001244341">
    <property type="component" value="Chromosome 9b"/>
</dbReference>
<evidence type="ECO:0000256" key="7">
    <source>
        <dbReference type="ARBA" id="ARBA00026111"/>
    </source>
</evidence>
<evidence type="ECO:0000313" key="14">
    <source>
        <dbReference type="Proteomes" id="UP001244341"/>
    </source>
</evidence>
<dbReference type="InterPro" id="IPR000182">
    <property type="entry name" value="GNAT_dom"/>
</dbReference>
<dbReference type="SMART" id="SM00450">
    <property type="entry name" value="RHOD"/>
    <property type="match status" value="1"/>
</dbReference>
<evidence type="ECO:0000256" key="3">
    <source>
        <dbReference type="ARBA" id="ARBA00022829"/>
    </source>
</evidence>
<feature type="domain" description="N-acetyltransferase" evidence="12">
    <location>
        <begin position="21"/>
        <end position="204"/>
    </location>
</feature>
<organism evidence="13 14">
    <name type="scientific">Tetradesmus obliquus</name>
    <name type="common">Green alga</name>
    <name type="synonym">Acutodesmus obliquus</name>
    <dbReference type="NCBI Taxonomy" id="3088"/>
    <lineage>
        <taxon>Eukaryota</taxon>
        <taxon>Viridiplantae</taxon>
        <taxon>Chlorophyta</taxon>
        <taxon>core chlorophytes</taxon>
        <taxon>Chlorophyceae</taxon>
        <taxon>CS clade</taxon>
        <taxon>Sphaeropleales</taxon>
        <taxon>Scenedesmaceae</taxon>
        <taxon>Tetradesmus</taxon>
    </lineage>
</organism>
<evidence type="ECO:0000256" key="2">
    <source>
        <dbReference type="ARBA" id="ARBA00022679"/>
    </source>
</evidence>
<keyword evidence="3" id="KW-0159">Chromosome partition</keyword>
<keyword evidence="4" id="KW-0156">Chromatin regulator</keyword>
<protein>
    <recommendedName>
        <fullName evidence="8">N-alpha-acetyltransferase 60</fullName>
        <ecNumber evidence="7">2.3.1.259</ecNumber>
        <ecNumber evidence="1">2.3.1.48</ecNumber>
    </recommendedName>
</protein>
<sequence length="402" mass="43125">MRALEQPLLAVQQLTSGTLTVKYRPLMPEDFHAVKAAHAALFPIDYDDAFFHKATNGLDRIWSCAAFAAAGPYAEEQLVGFITAKTVFLHECEVSDRQHMGLLSPVVDHDTSLYILTLGVLEGFRGRGIASSLIQAASQRACETRCRALFLHVITYNTQAMGLYSMQGFACVARLSRFYFISTGRQPDPNTQVYDAYLYVQYVGGAAGLATPWDVLSLALSPVRSALARIHSCMPGFCRQQQLQQYPAGDCFPDSSTVAGEAAAAAANGSRTSNNKEIAVVDVRNSEEFSSGRVKGALNLDSTSFSDNSLIDKLVDQLQFKSQVVVHCAKSLQRGPQSAAALKQRLQELGINKQVLVMDGGFEKFGELYGSDSSVVEGGAAPKLAAAAAAAAAAAGVPSEEH</sequence>
<accession>A0ABY8U9L9</accession>
<dbReference type="InterPro" id="IPR036873">
    <property type="entry name" value="Rhodanese-like_dom_sf"/>
</dbReference>
<evidence type="ECO:0000256" key="1">
    <source>
        <dbReference type="ARBA" id="ARBA00013184"/>
    </source>
</evidence>
<dbReference type="EC" id="2.3.1.48" evidence="1"/>
<evidence type="ECO:0000256" key="8">
    <source>
        <dbReference type="ARBA" id="ARBA00026144"/>
    </source>
</evidence>
<comment type="similarity">
    <text evidence="6">Belongs to the acetyltransferase family. NAA60 subfamily.</text>
</comment>
<proteinExistence type="inferred from homology"/>
<keyword evidence="5" id="KW-0012">Acyltransferase</keyword>
<dbReference type="Pfam" id="PF00583">
    <property type="entry name" value="Acetyltransf_1"/>
    <property type="match status" value="1"/>
</dbReference>
<dbReference type="PANTHER" id="PTHR14744:SF15">
    <property type="entry name" value="N-ALPHA-ACETYLTRANSFERASE 60"/>
    <property type="match status" value="1"/>
</dbReference>
<dbReference type="Gene3D" id="3.40.630.30">
    <property type="match status" value="1"/>
</dbReference>
<evidence type="ECO:0000313" key="13">
    <source>
        <dbReference type="EMBL" id="WIA17885.1"/>
    </source>
</evidence>
<dbReference type="SUPFAM" id="SSF55729">
    <property type="entry name" value="Acyl-CoA N-acyltransferases (Nat)"/>
    <property type="match status" value="1"/>
</dbReference>
<evidence type="ECO:0000256" key="6">
    <source>
        <dbReference type="ARBA" id="ARBA00025774"/>
    </source>
</evidence>
<keyword evidence="14" id="KW-1185">Reference proteome</keyword>
<evidence type="ECO:0000256" key="10">
    <source>
        <dbReference type="ARBA" id="ARBA00048848"/>
    </source>
</evidence>
<dbReference type="SUPFAM" id="SSF52821">
    <property type="entry name" value="Rhodanese/Cell cycle control phosphatase"/>
    <property type="match status" value="1"/>
</dbReference>
<dbReference type="InterPro" id="IPR001763">
    <property type="entry name" value="Rhodanese-like_dom"/>
</dbReference>
<dbReference type="Pfam" id="PF00581">
    <property type="entry name" value="Rhodanese"/>
    <property type="match status" value="1"/>
</dbReference>
<dbReference type="InterPro" id="IPR016181">
    <property type="entry name" value="Acyl_CoA_acyltransferase"/>
</dbReference>
<dbReference type="Gene3D" id="3.40.250.10">
    <property type="entry name" value="Rhodanese-like domain"/>
    <property type="match status" value="1"/>
</dbReference>
<evidence type="ECO:0000259" key="11">
    <source>
        <dbReference type="PROSITE" id="PS50206"/>
    </source>
</evidence>
<dbReference type="PROSITE" id="PS50206">
    <property type="entry name" value="RHODANESE_3"/>
    <property type="match status" value="1"/>
</dbReference>
<dbReference type="PANTHER" id="PTHR14744">
    <property type="entry name" value="N-ALPHA-ACETYLTRANSFERASE 60"/>
    <property type="match status" value="1"/>
</dbReference>
<gene>
    <name evidence="13" type="ORF">OEZ85_009385</name>
</gene>
<evidence type="ECO:0000259" key="12">
    <source>
        <dbReference type="PROSITE" id="PS51186"/>
    </source>
</evidence>
<reference evidence="13 14" key="1">
    <citation type="submission" date="2023-05" db="EMBL/GenBank/DDBJ databases">
        <title>A 100% complete, gapless, phased diploid assembly of the Scenedesmus obliquus UTEX 3031 genome.</title>
        <authorList>
            <person name="Biondi T.C."/>
            <person name="Hanschen E.R."/>
            <person name="Kwon T."/>
            <person name="Eng W."/>
            <person name="Kruse C.P.S."/>
            <person name="Koehler S.I."/>
            <person name="Kunde Y."/>
            <person name="Gleasner C.D."/>
            <person name="You Mak K.T."/>
            <person name="Polle J."/>
            <person name="Hovde B.T."/>
            <person name="Starkenburg S.R."/>
        </authorList>
    </citation>
    <scope>NUCLEOTIDE SEQUENCE [LARGE SCALE GENOMIC DNA]</scope>
    <source>
        <strain evidence="13 14">DOE0152z</strain>
    </source>
</reference>
<keyword evidence="2" id="KW-0808">Transferase</keyword>
<comment type="catalytic activity">
    <reaction evidence="9">
        <text>L-lysyl-[protein] + acetyl-CoA = N(6)-acetyl-L-lysyl-[protein] + CoA + H(+)</text>
        <dbReference type="Rhea" id="RHEA:45948"/>
        <dbReference type="Rhea" id="RHEA-COMP:9752"/>
        <dbReference type="Rhea" id="RHEA-COMP:10731"/>
        <dbReference type="ChEBI" id="CHEBI:15378"/>
        <dbReference type="ChEBI" id="CHEBI:29969"/>
        <dbReference type="ChEBI" id="CHEBI:57287"/>
        <dbReference type="ChEBI" id="CHEBI:57288"/>
        <dbReference type="ChEBI" id="CHEBI:61930"/>
        <dbReference type="EC" id="2.3.1.48"/>
    </reaction>
</comment>